<dbReference type="Proteomes" id="UP000249819">
    <property type="component" value="Unassembled WGS sequence"/>
</dbReference>
<keyword evidence="3" id="KW-1185">Reference proteome</keyword>
<dbReference type="AlphaFoldDB" id="A0A327VUE9"/>
<gene>
    <name evidence="2" type="ORF">CLV59_106172</name>
</gene>
<comment type="caution">
    <text evidence="2">The sequence shown here is derived from an EMBL/GenBank/DDBJ whole genome shotgun (WGS) entry which is preliminary data.</text>
</comment>
<keyword evidence="1" id="KW-0732">Signal</keyword>
<evidence type="ECO:0008006" key="4">
    <source>
        <dbReference type="Google" id="ProtNLM"/>
    </source>
</evidence>
<reference evidence="2 3" key="1">
    <citation type="submission" date="2018-06" db="EMBL/GenBank/DDBJ databases">
        <title>Genomic Encyclopedia of Archaeal and Bacterial Type Strains, Phase II (KMG-II): from individual species to whole genera.</title>
        <authorList>
            <person name="Goeker M."/>
        </authorList>
    </citation>
    <scope>NUCLEOTIDE SEQUENCE [LARGE SCALE GENOMIC DNA]</scope>
    <source>
        <strain evidence="2 3">DSM 29821</strain>
    </source>
</reference>
<organism evidence="2 3">
    <name type="scientific">Chitinophaga dinghuensis</name>
    <dbReference type="NCBI Taxonomy" id="1539050"/>
    <lineage>
        <taxon>Bacteria</taxon>
        <taxon>Pseudomonadati</taxon>
        <taxon>Bacteroidota</taxon>
        <taxon>Chitinophagia</taxon>
        <taxon>Chitinophagales</taxon>
        <taxon>Chitinophagaceae</taxon>
        <taxon>Chitinophaga</taxon>
    </lineage>
</organism>
<dbReference type="OrthoDB" id="1119084at2"/>
<sequence>MRYVLSLSMLLCAHIFVSAQQPIAEAELSFAAMARDSGVRSAFLHYLDTASVTFSKGTIQNGHQQWLQLPEQDIQLLWKPVYYYTALSGNTGFTTGPYEVKASGSNDVSQAGQFSSVWQKDAAGNWKVLVDIGVTTPTSNYNTATSSQKAKVNGLPSSIGDIREVESLFLKAYQTAGNLAFSDYITDATWFNLEGYPPLHDSTSIMQAMGQQHENITFKPVSGGLSDDRDLGYVYGYTLEGTKRNNYMRVWNHTRAGWKIILQIIQW</sequence>
<dbReference type="Gene3D" id="3.10.450.50">
    <property type="match status" value="2"/>
</dbReference>
<proteinExistence type="predicted"/>
<accession>A0A327VUE9</accession>
<name>A0A327VUE9_9BACT</name>
<protein>
    <recommendedName>
        <fullName evidence="4">Ketosteroid isomerase-like protein</fullName>
    </recommendedName>
</protein>
<feature type="signal peptide" evidence="1">
    <location>
        <begin position="1"/>
        <end position="19"/>
    </location>
</feature>
<dbReference type="RefSeq" id="WP_146616242.1">
    <property type="nucleotide sequence ID" value="NZ_QLMA01000006.1"/>
</dbReference>
<feature type="chain" id="PRO_5016418784" description="Ketosteroid isomerase-like protein" evidence="1">
    <location>
        <begin position="20"/>
        <end position="267"/>
    </location>
</feature>
<evidence type="ECO:0000256" key="1">
    <source>
        <dbReference type="SAM" id="SignalP"/>
    </source>
</evidence>
<dbReference type="EMBL" id="QLMA01000006">
    <property type="protein sequence ID" value="RAJ79112.1"/>
    <property type="molecule type" value="Genomic_DNA"/>
</dbReference>
<evidence type="ECO:0000313" key="3">
    <source>
        <dbReference type="Proteomes" id="UP000249819"/>
    </source>
</evidence>
<evidence type="ECO:0000313" key="2">
    <source>
        <dbReference type="EMBL" id="RAJ79112.1"/>
    </source>
</evidence>